<evidence type="ECO:0000256" key="1">
    <source>
        <dbReference type="ARBA" id="ARBA00010928"/>
    </source>
</evidence>
<keyword evidence="2" id="KW-0560">Oxidoreductase</keyword>
<dbReference type="Pfam" id="PF01408">
    <property type="entry name" value="GFO_IDH_MocA"/>
    <property type="match status" value="1"/>
</dbReference>
<feature type="domain" description="Gfo/Idh/MocA-like oxidoreductase C-terminal" evidence="4">
    <location>
        <begin position="132"/>
        <end position="345"/>
    </location>
</feature>
<dbReference type="InterPro" id="IPR004104">
    <property type="entry name" value="Gfo/Idh/MocA-like_OxRdtase_C"/>
</dbReference>
<evidence type="ECO:0000256" key="2">
    <source>
        <dbReference type="ARBA" id="ARBA00023002"/>
    </source>
</evidence>
<dbReference type="Proteomes" id="UP000530514">
    <property type="component" value="Unassembled WGS sequence"/>
</dbReference>
<evidence type="ECO:0000259" key="3">
    <source>
        <dbReference type="Pfam" id="PF01408"/>
    </source>
</evidence>
<dbReference type="EMBL" id="JACEIP010000012">
    <property type="protein sequence ID" value="MBA4543183.1"/>
    <property type="molecule type" value="Genomic_DNA"/>
</dbReference>
<keyword evidence="6" id="KW-1185">Reference proteome</keyword>
<dbReference type="RefSeq" id="WP_033101391.1">
    <property type="nucleotide sequence ID" value="NZ_JACEIP010000012.1"/>
</dbReference>
<name>A0A7W1XAM6_9BACL</name>
<dbReference type="InterPro" id="IPR000683">
    <property type="entry name" value="Gfo/Idh/MocA-like_OxRdtase_N"/>
</dbReference>
<dbReference type="InterPro" id="IPR051317">
    <property type="entry name" value="Gfo/Idh/MocA_oxidoreduct"/>
</dbReference>
<dbReference type="Pfam" id="PF02894">
    <property type="entry name" value="GFO_IDH_MocA_C"/>
    <property type="match status" value="1"/>
</dbReference>
<proteinExistence type="inferred from homology"/>
<dbReference type="SUPFAM" id="SSF51735">
    <property type="entry name" value="NAD(P)-binding Rossmann-fold domains"/>
    <property type="match status" value="1"/>
</dbReference>
<reference evidence="5 6" key="1">
    <citation type="submission" date="2020-07" db="EMBL/GenBank/DDBJ databases">
        <authorList>
            <person name="Feng H."/>
        </authorList>
    </citation>
    <scope>NUCLEOTIDE SEQUENCE [LARGE SCALE GENOMIC DNA]</scope>
    <source>
        <strain evidence="6">s-11</strain>
    </source>
</reference>
<dbReference type="OrthoDB" id="9815825at2"/>
<comment type="similarity">
    <text evidence="1">Belongs to the Gfo/Idh/MocA family.</text>
</comment>
<dbReference type="NCBIfam" id="NF008607">
    <property type="entry name" value="PRK11579.1"/>
    <property type="match status" value="1"/>
</dbReference>
<dbReference type="Gene3D" id="3.40.50.720">
    <property type="entry name" value="NAD(P)-binding Rossmann-like Domain"/>
    <property type="match status" value="1"/>
</dbReference>
<evidence type="ECO:0000313" key="6">
    <source>
        <dbReference type="Proteomes" id="UP000530514"/>
    </source>
</evidence>
<dbReference type="PANTHER" id="PTHR43708:SF5">
    <property type="entry name" value="CONSERVED EXPRESSED OXIDOREDUCTASE (EUROFUNG)-RELATED"/>
    <property type="match status" value="1"/>
</dbReference>
<dbReference type="AlphaFoldDB" id="A0A7W1XAM6"/>
<evidence type="ECO:0000313" key="5">
    <source>
        <dbReference type="EMBL" id="MBA4543183.1"/>
    </source>
</evidence>
<sequence length="349" mass="39176">MQIRVGLIGFGLSGSTFHAPLIGHVENLELAAVVSSDPAKVHARYPDVKVVPDTEALLKMKEIDIVVISSPNLTHFDYAKKAIEAGKHVVVEKPFTVTSSEADQLIQLAEEKGVILTVYHNRRWDNDFLTIKKILDQQLLGRLSTFESHYDRYRPTVRRRWKEQNLPGSGVLYDLGSHLIDQALLLFGKPQTIWADLRAEREGTESVDYFHLVLGYPELRVILHSGSLVREAGPRFILHGDKGSFIKYGLDPQEEQLKAGLLPDEPGFGEDEAKSYGQIHTTIGSLQTKGRIQTIPGRYVSFYEQLAEAVRNGTKPPVAAEEARDVIRMIEYAMQSAQEQRTITLNGHR</sequence>
<dbReference type="Gene3D" id="3.30.360.10">
    <property type="entry name" value="Dihydrodipicolinate Reductase, domain 2"/>
    <property type="match status" value="1"/>
</dbReference>
<dbReference type="GO" id="GO:0016491">
    <property type="term" value="F:oxidoreductase activity"/>
    <property type="evidence" value="ECO:0007669"/>
    <property type="project" value="UniProtKB-KW"/>
</dbReference>
<organism evidence="5 6">
    <name type="scientific">Thermoactinomyces daqus</name>
    <dbReference type="NCBI Taxonomy" id="1329516"/>
    <lineage>
        <taxon>Bacteria</taxon>
        <taxon>Bacillati</taxon>
        <taxon>Bacillota</taxon>
        <taxon>Bacilli</taxon>
        <taxon>Bacillales</taxon>
        <taxon>Thermoactinomycetaceae</taxon>
        <taxon>Thermoactinomyces</taxon>
    </lineage>
</organism>
<dbReference type="InterPro" id="IPR036291">
    <property type="entry name" value="NAD(P)-bd_dom_sf"/>
</dbReference>
<dbReference type="GO" id="GO:0000166">
    <property type="term" value="F:nucleotide binding"/>
    <property type="evidence" value="ECO:0007669"/>
    <property type="project" value="InterPro"/>
</dbReference>
<dbReference type="PANTHER" id="PTHR43708">
    <property type="entry name" value="CONSERVED EXPRESSED OXIDOREDUCTASE (EUROFUNG)"/>
    <property type="match status" value="1"/>
</dbReference>
<gene>
    <name evidence="5" type="ORF">H1164_09750</name>
</gene>
<feature type="domain" description="Gfo/Idh/MocA-like oxidoreductase N-terminal" evidence="3">
    <location>
        <begin position="3"/>
        <end position="120"/>
    </location>
</feature>
<evidence type="ECO:0000259" key="4">
    <source>
        <dbReference type="Pfam" id="PF02894"/>
    </source>
</evidence>
<comment type="caution">
    <text evidence="5">The sequence shown here is derived from an EMBL/GenBank/DDBJ whole genome shotgun (WGS) entry which is preliminary data.</text>
</comment>
<accession>A0A7W1XAM6</accession>
<protein>
    <submittedName>
        <fullName evidence="5">Oxidoreductase</fullName>
    </submittedName>
</protein>